<evidence type="ECO:0000313" key="3">
    <source>
        <dbReference type="Proteomes" id="UP001310594"/>
    </source>
</evidence>
<comment type="caution">
    <text evidence="2">The sequence shown here is derived from an EMBL/GenBank/DDBJ whole genome shotgun (WGS) entry which is preliminary data.</text>
</comment>
<dbReference type="Proteomes" id="UP001310594">
    <property type="component" value="Unassembled WGS sequence"/>
</dbReference>
<name>A0AAN7WCS2_9PEZI</name>
<evidence type="ECO:0000313" key="2">
    <source>
        <dbReference type="EMBL" id="KAK5706638.1"/>
    </source>
</evidence>
<feature type="compositionally biased region" description="Polar residues" evidence="1">
    <location>
        <begin position="34"/>
        <end position="47"/>
    </location>
</feature>
<feature type="region of interest" description="Disordered" evidence="1">
    <location>
        <begin position="1"/>
        <end position="183"/>
    </location>
</feature>
<dbReference type="EMBL" id="JAVRQU010000002">
    <property type="protein sequence ID" value="KAK5706638.1"/>
    <property type="molecule type" value="Genomic_DNA"/>
</dbReference>
<evidence type="ECO:0000256" key="1">
    <source>
        <dbReference type="SAM" id="MobiDB-lite"/>
    </source>
</evidence>
<proteinExistence type="predicted"/>
<dbReference type="AlphaFoldDB" id="A0AAN7WCS2"/>
<sequence length="183" mass="19429">MSDGLNPSGPAQPGLDQVYEVQGNQASKEPAEQRTAQQNANDSSQKTELIARRSDQRIPSQHSNFEDATPSSMARGIRGAPPGEEAKGLDHEDVGRNKELVADQLGTYGEDQIADSVKGTQAGAAGKEQDMASDLDRKKAEQAPAREKQQKEEGKSFDVGGILGQRGGPANPVDKKGYPNSSS</sequence>
<accession>A0AAN7WCS2</accession>
<feature type="compositionally biased region" description="Basic and acidic residues" evidence="1">
    <location>
        <begin position="127"/>
        <end position="156"/>
    </location>
</feature>
<reference evidence="2" key="1">
    <citation type="submission" date="2023-08" db="EMBL/GenBank/DDBJ databases">
        <title>Black Yeasts Isolated from many extreme environments.</title>
        <authorList>
            <person name="Coleine C."/>
            <person name="Stajich J.E."/>
            <person name="Selbmann L."/>
        </authorList>
    </citation>
    <scope>NUCLEOTIDE SEQUENCE</scope>
    <source>
        <strain evidence="2">CCFEE 5810</strain>
    </source>
</reference>
<organism evidence="2 3">
    <name type="scientific">Elasticomyces elasticus</name>
    <dbReference type="NCBI Taxonomy" id="574655"/>
    <lineage>
        <taxon>Eukaryota</taxon>
        <taxon>Fungi</taxon>
        <taxon>Dikarya</taxon>
        <taxon>Ascomycota</taxon>
        <taxon>Pezizomycotina</taxon>
        <taxon>Dothideomycetes</taxon>
        <taxon>Dothideomycetidae</taxon>
        <taxon>Mycosphaerellales</taxon>
        <taxon>Teratosphaeriaceae</taxon>
        <taxon>Elasticomyces</taxon>
    </lineage>
</organism>
<feature type="compositionally biased region" description="Basic and acidic residues" evidence="1">
    <location>
        <begin position="84"/>
        <end position="101"/>
    </location>
</feature>
<protein>
    <submittedName>
        <fullName evidence="2">Uncharacterized protein</fullName>
    </submittedName>
</protein>
<gene>
    <name evidence="2" type="ORF">LTR97_001628</name>
</gene>